<comment type="similarity">
    <text evidence="1">Belongs to the IAP family.</text>
</comment>
<name>A0ABY7EGD4_MYAAR</name>
<proteinExistence type="inferred from homology"/>
<dbReference type="Proteomes" id="UP001164746">
    <property type="component" value="Chromosome 6"/>
</dbReference>
<dbReference type="Gene3D" id="1.10.533.10">
    <property type="entry name" value="Death Domain, Fas"/>
    <property type="match status" value="1"/>
</dbReference>
<dbReference type="Gene3D" id="1.10.1170.10">
    <property type="entry name" value="Inhibitor Of Apoptosis Protein (2mihbC-IAP-1), Chain A"/>
    <property type="match status" value="3"/>
</dbReference>
<dbReference type="PROSITE" id="PS50143">
    <property type="entry name" value="BIR_REPEAT_2"/>
    <property type="match status" value="2"/>
</dbReference>
<dbReference type="SMART" id="SM00184">
    <property type="entry name" value="RING"/>
    <property type="match status" value="1"/>
</dbReference>
<dbReference type="Pfam" id="PF00653">
    <property type="entry name" value="BIR"/>
    <property type="match status" value="2"/>
</dbReference>
<organism evidence="8 9">
    <name type="scientific">Mya arenaria</name>
    <name type="common">Soft-shell clam</name>
    <dbReference type="NCBI Taxonomy" id="6604"/>
    <lineage>
        <taxon>Eukaryota</taxon>
        <taxon>Metazoa</taxon>
        <taxon>Spiralia</taxon>
        <taxon>Lophotrochozoa</taxon>
        <taxon>Mollusca</taxon>
        <taxon>Bivalvia</taxon>
        <taxon>Autobranchia</taxon>
        <taxon>Heteroconchia</taxon>
        <taxon>Euheterodonta</taxon>
        <taxon>Imparidentia</taxon>
        <taxon>Neoheterodontei</taxon>
        <taxon>Myida</taxon>
        <taxon>Myoidea</taxon>
        <taxon>Myidae</taxon>
        <taxon>Mya</taxon>
    </lineage>
</organism>
<dbReference type="CDD" id="cd16713">
    <property type="entry name" value="RING-HC_BIRC2_3_7"/>
    <property type="match status" value="1"/>
</dbReference>
<keyword evidence="3" id="KW-0862">Zinc</keyword>
<dbReference type="PROSITE" id="PS01282">
    <property type="entry name" value="BIR_REPEAT_1"/>
    <property type="match status" value="1"/>
</dbReference>
<dbReference type="SMART" id="SM00238">
    <property type="entry name" value="BIR"/>
    <property type="match status" value="2"/>
</dbReference>
<dbReference type="PROSITE" id="PS50030">
    <property type="entry name" value="UBA"/>
    <property type="match status" value="1"/>
</dbReference>
<dbReference type="SUPFAM" id="SSF57924">
    <property type="entry name" value="Inhibitor of apoptosis (IAP) repeat"/>
    <property type="match status" value="2"/>
</dbReference>
<dbReference type="InterPro" id="IPR001370">
    <property type="entry name" value="BIR_rpt"/>
</dbReference>
<evidence type="ECO:0000259" key="6">
    <source>
        <dbReference type="PROSITE" id="PS50030"/>
    </source>
</evidence>
<dbReference type="PANTHER" id="PTHR10044">
    <property type="entry name" value="INHIBITOR OF APOPTOSIS"/>
    <property type="match status" value="1"/>
</dbReference>
<dbReference type="InterPro" id="IPR001841">
    <property type="entry name" value="Znf_RING"/>
</dbReference>
<dbReference type="Gene3D" id="1.10.8.10">
    <property type="entry name" value="DNA helicase RuvA subunit, C-terminal domain"/>
    <property type="match status" value="1"/>
</dbReference>
<dbReference type="CDD" id="cd00022">
    <property type="entry name" value="BIR"/>
    <property type="match status" value="1"/>
</dbReference>
<dbReference type="InterPro" id="IPR015940">
    <property type="entry name" value="UBA"/>
</dbReference>
<evidence type="ECO:0000256" key="5">
    <source>
        <dbReference type="SAM" id="MobiDB-lite"/>
    </source>
</evidence>
<keyword evidence="2 4" id="KW-0863">Zinc-finger</keyword>
<feature type="region of interest" description="Disordered" evidence="5">
    <location>
        <begin position="385"/>
        <end position="408"/>
    </location>
</feature>
<evidence type="ECO:0000256" key="2">
    <source>
        <dbReference type="ARBA" id="ARBA00022771"/>
    </source>
</evidence>
<evidence type="ECO:0000256" key="4">
    <source>
        <dbReference type="PROSITE-ProRule" id="PRU00175"/>
    </source>
</evidence>
<dbReference type="InterPro" id="IPR009060">
    <property type="entry name" value="UBA-like_sf"/>
</dbReference>
<keyword evidence="2 4" id="KW-0479">Metal-binding</keyword>
<reference evidence="8" key="1">
    <citation type="submission" date="2022-11" db="EMBL/GenBank/DDBJ databases">
        <title>Centuries of genome instability and evolution in soft-shell clam transmissible cancer (bioRxiv).</title>
        <authorList>
            <person name="Hart S.F.M."/>
            <person name="Yonemitsu M.A."/>
            <person name="Giersch R.M."/>
            <person name="Beal B.F."/>
            <person name="Arriagada G."/>
            <person name="Davis B.W."/>
            <person name="Ostrander E.A."/>
            <person name="Goff S.P."/>
            <person name="Metzger M.J."/>
        </authorList>
    </citation>
    <scope>NUCLEOTIDE SEQUENCE</scope>
    <source>
        <strain evidence="8">MELC-2E11</strain>
        <tissue evidence="8">Siphon/mantle</tissue>
    </source>
</reference>
<dbReference type="EMBL" id="CP111017">
    <property type="protein sequence ID" value="WAR07718.1"/>
    <property type="molecule type" value="Genomic_DNA"/>
</dbReference>
<dbReference type="SUPFAM" id="SSF46934">
    <property type="entry name" value="UBA-like"/>
    <property type="match status" value="1"/>
</dbReference>
<feature type="domain" description="RING-type" evidence="7">
    <location>
        <begin position="447"/>
        <end position="482"/>
    </location>
</feature>
<dbReference type="InterPro" id="IPR050784">
    <property type="entry name" value="IAP"/>
</dbReference>
<evidence type="ECO:0000313" key="9">
    <source>
        <dbReference type="Proteomes" id="UP001164746"/>
    </source>
</evidence>
<dbReference type="PROSITE" id="PS50089">
    <property type="entry name" value="ZF_RING_2"/>
    <property type="match status" value="1"/>
</dbReference>
<evidence type="ECO:0000256" key="3">
    <source>
        <dbReference type="ARBA" id="ARBA00022833"/>
    </source>
</evidence>
<evidence type="ECO:0000259" key="7">
    <source>
        <dbReference type="PROSITE" id="PS50089"/>
    </source>
</evidence>
<evidence type="ECO:0000256" key="1">
    <source>
        <dbReference type="ARBA" id="ARBA00006672"/>
    </source>
</evidence>
<dbReference type="InterPro" id="IPR011029">
    <property type="entry name" value="DEATH-like_dom_sf"/>
</dbReference>
<keyword evidence="9" id="KW-1185">Reference proteome</keyword>
<sequence>MEGIRENQFDSHGANGNLKSKALSYQGKHIARDTVVDQMKNEWARFGSFYKLQEKMDASFVRLAQSGFFYNGEKDFMQCFSCGVKNNEWPMELTVDEIHKQLQPKCPFMNKLDKSNIPIHHRDCDSETETQKIPEESASGGPDDLVTGPDKHGIPVKDFESINIKQSYDAINIAQAGFPNTSELERGAVDSIYCERRETTLIPQSCAKYPDYDSKTARLATFISWAFSHIITSNLLADAGLFYTGVADCVRCFSCGGGMRNWEAGDDPWIEHARWFPNCEFVQQKKGQSFIDSCRLVGAFGGSDEQEYVVYSNSQDFPQTQTQSNTDCDEDLLKELQDMGFPRSSIDNALNNLRRINSGPVQPDEAVEYLISSAEICSHQPLSEYHSQKSLTPPPEDEDHDEHEHSTKYKTEVLKSEVLLKESEVNPNEVAKKLKYENEQLKQQMMCKVCMDKDACVVFLPCGHLVACVECASVLRKCAICRKVIKGTVRAYMS</sequence>
<dbReference type="Pfam" id="PF13920">
    <property type="entry name" value="zf-C3HC4_3"/>
    <property type="match status" value="1"/>
</dbReference>
<gene>
    <name evidence="8" type="ORF">MAR_017676</name>
</gene>
<feature type="domain" description="UBA" evidence="6">
    <location>
        <begin position="327"/>
        <end position="373"/>
    </location>
</feature>
<feature type="compositionally biased region" description="Basic and acidic residues" evidence="5">
    <location>
        <begin position="120"/>
        <end position="135"/>
    </location>
</feature>
<accession>A0ABY7EGD4</accession>
<protein>
    <submittedName>
        <fullName evidence="8">BIR7A-like protein</fullName>
    </submittedName>
</protein>
<evidence type="ECO:0000313" key="8">
    <source>
        <dbReference type="EMBL" id="WAR07718.1"/>
    </source>
</evidence>
<feature type="region of interest" description="Disordered" evidence="5">
    <location>
        <begin position="119"/>
        <end position="150"/>
    </location>
</feature>
<dbReference type="PANTHER" id="PTHR10044:SF139">
    <property type="entry name" value="DEATH-ASSOCIATED INHIBITOR OF APOPTOSIS 2"/>
    <property type="match status" value="1"/>
</dbReference>